<feature type="compositionally biased region" description="Acidic residues" evidence="11">
    <location>
        <begin position="1777"/>
        <end position="1796"/>
    </location>
</feature>
<feature type="compositionally biased region" description="Polar residues" evidence="11">
    <location>
        <begin position="739"/>
        <end position="758"/>
    </location>
</feature>
<dbReference type="Pfam" id="PF00271">
    <property type="entry name" value="Helicase_C"/>
    <property type="match status" value="1"/>
</dbReference>
<evidence type="ECO:0000256" key="2">
    <source>
        <dbReference type="ARBA" id="ARBA00009220"/>
    </source>
</evidence>
<evidence type="ECO:0000256" key="6">
    <source>
        <dbReference type="ARBA" id="ARBA00022840"/>
    </source>
</evidence>
<feature type="region of interest" description="Disordered" evidence="11">
    <location>
        <begin position="1777"/>
        <end position="1803"/>
    </location>
</feature>
<dbReference type="InterPro" id="IPR027417">
    <property type="entry name" value="P-loop_NTPase"/>
</dbReference>
<dbReference type="InterPro" id="IPR050520">
    <property type="entry name" value="INO80/SWR1_helicase"/>
</dbReference>
<evidence type="ECO:0000259" key="13">
    <source>
        <dbReference type="PROSITE" id="PS51194"/>
    </source>
</evidence>
<dbReference type="GO" id="GO:0042393">
    <property type="term" value="F:histone binding"/>
    <property type="evidence" value="ECO:0007669"/>
    <property type="project" value="TreeGrafter"/>
</dbReference>
<evidence type="ECO:0000256" key="9">
    <source>
        <dbReference type="ARBA" id="ARBA00023242"/>
    </source>
</evidence>
<dbReference type="PANTHER" id="PTHR45685:SF1">
    <property type="entry name" value="HELICASE SRCAP"/>
    <property type="match status" value="1"/>
</dbReference>
<keyword evidence="3" id="KW-0547">Nucleotide-binding</keyword>
<dbReference type="GO" id="GO:0004386">
    <property type="term" value="F:helicase activity"/>
    <property type="evidence" value="ECO:0007669"/>
    <property type="project" value="UniProtKB-KW"/>
</dbReference>
<keyword evidence="15" id="KW-1185">Reference proteome</keyword>
<evidence type="ECO:0000313" key="15">
    <source>
        <dbReference type="Proteomes" id="UP001195914"/>
    </source>
</evidence>
<feature type="region of interest" description="Disordered" evidence="11">
    <location>
        <begin position="189"/>
        <end position="209"/>
    </location>
</feature>
<feature type="region of interest" description="Disordered" evidence="11">
    <location>
        <begin position="419"/>
        <end position="450"/>
    </location>
</feature>
<dbReference type="InterPro" id="IPR001650">
    <property type="entry name" value="Helicase_C-like"/>
</dbReference>
<feature type="compositionally biased region" description="Basic and acidic residues" evidence="11">
    <location>
        <begin position="691"/>
        <end position="708"/>
    </location>
</feature>
<keyword evidence="9" id="KW-0539">Nucleus</keyword>
<dbReference type="GO" id="GO:0016887">
    <property type="term" value="F:ATP hydrolysis activity"/>
    <property type="evidence" value="ECO:0007669"/>
    <property type="project" value="TreeGrafter"/>
</dbReference>
<evidence type="ECO:0000256" key="5">
    <source>
        <dbReference type="ARBA" id="ARBA00022806"/>
    </source>
</evidence>
<dbReference type="SUPFAM" id="SSF52540">
    <property type="entry name" value="P-loop containing nucleoside triphosphate hydrolases"/>
    <property type="match status" value="2"/>
</dbReference>
<comment type="similarity">
    <text evidence="2">Belongs to the SNF2/RAD54 helicase family. SWR1 subfamily.</text>
</comment>
<feature type="region of interest" description="Disordered" evidence="11">
    <location>
        <begin position="502"/>
        <end position="522"/>
    </location>
</feature>
<dbReference type="FunFam" id="3.40.50.10810:FF:000005">
    <property type="entry name" value="Photoperiod-independent early flowering 1"/>
    <property type="match status" value="1"/>
</dbReference>
<comment type="caution">
    <text evidence="14">The sequence shown here is derived from an EMBL/GenBank/DDBJ whole genome shotgun (WGS) entry which is preliminary data.</text>
</comment>
<keyword evidence="7" id="KW-0156">Chromatin regulator</keyword>
<feature type="domain" description="Helicase C-terminal" evidence="13">
    <location>
        <begin position="1494"/>
        <end position="1644"/>
    </location>
</feature>
<evidence type="ECO:0000256" key="7">
    <source>
        <dbReference type="ARBA" id="ARBA00022853"/>
    </source>
</evidence>
<dbReference type="SMART" id="SM00490">
    <property type="entry name" value="HELICc"/>
    <property type="match status" value="1"/>
</dbReference>
<feature type="compositionally biased region" description="Basic and acidic residues" evidence="11">
    <location>
        <begin position="627"/>
        <end position="640"/>
    </location>
</feature>
<keyword evidence="10" id="KW-0175">Coiled coil</keyword>
<dbReference type="InterPro" id="IPR049730">
    <property type="entry name" value="SNF2/RAD54-like_C"/>
</dbReference>
<dbReference type="PROSITE" id="PS51192">
    <property type="entry name" value="HELICASE_ATP_BIND_1"/>
    <property type="match status" value="1"/>
</dbReference>
<evidence type="ECO:0000259" key="12">
    <source>
        <dbReference type="PROSITE" id="PS51192"/>
    </source>
</evidence>
<feature type="coiled-coil region" evidence="10">
    <location>
        <begin position="259"/>
        <end position="286"/>
    </location>
</feature>
<feature type="compositionally biased region" description="Polar residues" evidence="11">
    <location>
        <begin position="768"/>
        <end position="778"/>
    </location>
</feature>
<gene>
    <name evidence="14" type="ORF">X943_000367</name>
</gene>
<dbReference type="GO" id="GO:0005524">
    <property type="term" value="F:ATP binding"/>
    <property type="evidence" value="ECO:0007669"/>
    <property type="project" value="UniProtKB-KW"/>
</dbReference>
<reference evidence="14" key="1">
    <citation type="journal article" date="2014" name="Nucleic Acids Res.">
        <title>The evolutionary dynamics of variant antigen genes in Babesia reveal a history of genomic innovation underlying host-parasite interaction.</title>
        <authorList>
            <person name="Jackson A.P."/>
            <person name="Otto T.D."/>
            <person name="Darby A."/>
            <person name="Ramaprasad A."/>
            <person name="Xia D."/>
            <person name="Echaide I.E."/>
            <person name="Farber M."/>
            <person name="Gahlot S."/>
            <person name="Gamble J."/>
            <person name="Gupta D."/>
            <person name="Gupta Y."/>
            <person name="Jackson L."/>
            <person name="Malandrin L."/>
            <person name="Malas T.B."/>
            <person name="Moussa E."/>
            <person name="Nair M."/>
            <person name="Reid A.J."/>
            <person name="Sanders M."/>
            <person name="Sharma J."/>
            <person name="Tracey A."/>
            <person name="Quail M.A."/>
            <person name="Weir W."/>
            <person name="Wastling J.M."/>
            <person name="Hall N."/>
            <person name="Willadsen P."/>
            <person name="Lingelbach K."/>
            <person name="Shiels B."/>
            <person name="Tait A."/>
            <person name="Berriman M."/>
            <person name="Allred D.R."/>
            <person name="Pain A."/>
        </authorList>
    </citation>
    <scope>NUCLEOTIDE SEQUENCE</scope>
    <source>
        <strain evidence="14">1802A</strain>
    </source>
</reference>
<dbReference type="Pfam" id="PF00176">
    <property type="entry name" value="SNF2-rel_dom"/>
    <property type="match status" value="1"/>
</dbReference>
<protein>
    <submittedName>
        <fullName evidence="14">Snf2-related chromatin remodeling factor SRCAP</fullName>
    </submittedName>
</protein>
<dbReference type="InterPro" id="IPR038718">
    <property type="entry name" value="SNF2-like_sf"/>
</dbReference>
<dbReference type="SMART" id="SM00487">
    <property type="entry name" value="DEXDc"/>
    <property type="match status" value="1"/>
</dbReference>
<dbReference type="PANTHER" id="PTHR45685">
    <property type="entry name" value="HELICASE SRCAP-RELATED"/>
    <property type="match status" value="1"/>
</dbReference>
<feature type="region of interest" description="Disordered" evidence="11">
    <location>
        <begin position="1323"/>
        <end position="1343"/>
    </location>
</feature>
<feature type="compositionally biased region" description="Acidic residues" evidence="11">
    <location>
        <begin position="595"/>
        <end position="619"/>
    </location>
</feature>
<evidence type="ECO:0000256" key="8">
    <source>
        <dbReference type="ARBA" id="ARBA00023125"/>
    </source>
</evidence>
<comment type="subcellular location">
    <subcellularLocation>
        <location evidence="1">Nucleus</location>
    </subcellularLocation>
</comment>
<feature type="region of interest" description="Disordered" evidence="11">
    <location>
        <begin position="538"/>
        <end position="711"/>
    </location>
</feature>
<evidence type="ECO:0000256" key="11">
    <source>
        <dbReference type="SAM" id="MobiDB-lite"/>
    </source>
</evidence>
<evidence type="ECO:0000256" key="4">
    <source>
        <dbReference type="ARBA" id="ARBA00022801"/>
    </source>
</evidence>
<evidence type="ECO:0000256" key="3">
    <source>
        <dbReference type="ARBA" id="ARBA00022741"/>
    </source>
</evidence>
<feature type="compositionally biased region" description="Basic residues" evidence="11">
    <location>
        <begin position="422"/>
        <end position="433"/>
    </location>
</feature>
<dbReference type="InterPro" id="IPR014001">
    <property type="entry name" value="Helicase_ATP-bd"/>
</dbReference>
<dbReference type="Gene3D" id="1.20.120.850">
    <property type="entry name" value="SWI2/SNF2 ATPases, N-terminal domain"/>
    <property type="match status" value="1"/>
</dbReference>
<keyword evidence="8" id="KW-0238">DNA-binding</keyword>
<feature type="compositionally biased region" description="Acidic residues" evidence="11">
    <location>
        <begin position="679"/>
        <end position="690"/>
    </location>
</feature>
<evidence type="ECO:0000313" key="14">
    <source>
        <dbReference type="EMBL" id="KAK1935917.1"/>
    </source>
</evidence>
<sequence length="1803" mass="205777">MNYTMPAQGSETPHHMNWQVQMQNMRSQMFTQPRPMEVQAPQLISKPGDMSIFIQDGSSQLTVPGQDPSTAALSNVNLQDVYANSAPGNGVQGHVTADVAMKNMYMPQRWMQFNMGFNQTMQGLANPADGDSDMQRPVEGPLIQQVSAVSAEAQDGYIEGMRQQVPSNKLPDTHGKPWQTLDTIPHARDTSSAKEHTNTKGIPQDSQNRALGWGDASVIQEQYESLIDNMPSDPDAVIAMAKPHIHMDPEFLKQLGGVYNELEDKALSIRGKIDQLQKKLSKLHENMGRSIPSKQTEPVKALDNVIWELILKEMQDFQDLVSYEHREKRRKFKAVIVASQKQASKFESKKMAQQLEATRQQRTICKNISNVVGLYWKKIEKFAWERLKRDLQITLVQKKRMRLDKFVEDAIKISISKNDRYKHGKKSRKRRSKISSNHEKASKKLKRTNMSEEKFTLKSKDNKENLQHAAIANLESNKGIKLETDSTLKSKGDVTFKAEGRRTLKKQHDDTSNGADAVDEDEFVVSEEMEKMARDDALLDMAMEREEDQEENDADNKKHELNALEDDLNVPIEEILKRYQQEAEKFKEEHSSCEEPAELEEGDYSMDENELSDAEEDESSVQTEQSDISRKRDSKTDSKRPGSGSSKDGLGGESGLKEGDKEDEEVEFTLNDDVFKMQEDEDKNLDDEMSDEHSDNETGKQERVKEISALEDEANIPIEELLARYKADGGYDDGDMSEDSMQSSIEDSATKSIKSNADSEMDTETMHGESTYTETDTSGAYEDSSTDDEDQVQVPSLIKATLRPYQVEGLRWLASLYRQKSNGILADEMGLGKTLQTIALLAHLACEHGNWGPHLIVVPTSVLINWEMEFKKFCPGFNILSYYGTPAERAKKRVGWNKQYAFNVCIASYATVVQDAHMMKRKSWVYMILDEAQNIKNFNSKRWQTLLTFNTEGRILLTGTPLQNSLQELWSLMHFILPEIFSSHSEFKEWFSDPLTESIEREQASADGRIKDSQTSDLVNKLHMVLRPYLLRRLKKDVEKQMPSKYEHVIKCYLSRRQRVLYDEFISSRSAVEALNNPSYRSMLFVLMQLRKICNHPDQLQSRPVESPFYDPSCMEDVEIPMMFLLPDKQCDARLYRHEKLYIAPTHPERLMINNCRTKSKERLPLPVSFIRNFRGGNVNLERVFRKSENAYDQNVMNLPIVSPLLPEKGMLHGNTSVKRKAMISSFLMKEGISNNICAPLNPYYECHDTVASGSADDNSMVVDDFTPSSQTHGTSISSISDDEVDMDNMAAEVGESTPQGNGVYIPRDIYGSACNTRNDIVRNDQGEDQKSAGPWGSSETAEEIASARQYPYQVDTGIVNRHELLEVTDSFFLNMFTIAKKPQVTVESLRAFVQPTVDDLVERNWWMISRFVCTNGIRIDCNPRRVYMTGPGGVSWKHRQEALLTRVRTKIFRKSSVNYFRNTRYSIEHVRGIQKLLFPPRSLLHDDCGKFVVLGRLLQKLKNEGHRCLLYTQFSKMLDILENWINYMGFTYVRLDGSTKVDMRQRIVTRFNENVKIFLFISSTRAGGVGLTLTGADTVIFYDTDWNPAMDRQAMDRCHRIGQTREVNVYRLVSEHTVEENIWRKQLQKRRLDDIVVDKGNFDSEHHDWFSNVDTLMTILKTHTSDGHRDEEDIYGKKVLHESEAPEPVAQSVSQGSSKKIINMLAEAEDEDDSMALINRTKETECVDQDFHTDINTDIVSAIPSLVAYCIQFMLKYTTPTLMAQKEEMAIRIQAEEYDSAVEDESDSSDNSEPGDGERESE</sequence>
<dbReference type="EMBL" id="JAHBMH010000044">
    <property type="protein sequence ID" value="KAK1935917.1"/>
    <property type="molecule type" value="Genomic_DNA"/>
</dbReference>
<proteinExistence type="inferred from homology"/>
<dbReference type="PROSITE" id="PS51194">
    <property type="entry name" value="HELICASE_CTER"/>
    <property type="match status" value="1"/>
</dbReference>
<feature type="compositionally biased region" description="Basic and acidic residues" evidence="11">
    <location>
        <begin position="189"/>
        <end position="198"/>
    </location>
</feature>
<accession>A0AAD9LHK0</accession>
<keyword evidence="4" id="KW-0378">Hydrolase</keyword>
<feature type="domain" description="Helicase ATP-binding" evidence="12">
    <location>
        <begin position="814"/>
        <end position="979"/>
    </location>
</feature>
<dbReference type="Proteomes" id="UP001195914">
    <property type="component" value="Unassembled WGS sequence"/>
</dbReference>
<dbReference type="GO" id="GO:0006338">
    <property type="term" value="P:chromatin remodeling"/>
    <property type="evidence" value="ECO:0007669"/>
    <property type="project" value="TreeGrafter"/>
</dbReference>
<keyword evidence="6" id="KW-0067">ATP-binding</keyword>
<dbReference type="GO" id="GO:0000812">
    <property type="term" value="C:Swr1 complex"/>
    <property type="evidence" value="ECO:0007669"/>
    <property type="project" value="TreeGrafter"/>
</dbReference>
<dbReference type="Gene3D" id="3.40.50.10810">
    <property type="entry name" value="Tandem AAA-ATPase domain"/>
    <property type="match status" value="1"/>
</dbReference>
<feature type="compositionally biased region" description="Basic and acidic residues" evidence="11">
    <location>
        <begin position="502"/>
        <end position="511"/>
    </location>
</feature>
<feature type="compositionally biased region" description="Polar residues" evidence="11">
    <location>
        <begin position="199"/>
        <end position="209"/>
    </location>
</feature>
<evidence type="ECO:0000256" key="1">
    <source>
        <dbReference type="ARBA" id="ARBA00004123"/>
    </source>
</evidence>
<dbReference type="CDD" id="cd18003">
    <property type="entry name" value="DEXQc_SRCAP"/>
    <property type="match status" value="1"/>
</dbReference>
<feature type="region of interest" description="Disordered" evidence="11">
    <location>
        <begin position="732"/>
        <end position="792"/>
    </location>
</feature>
<keyword evidence="5" id="KW-0347">Helicase</keyword>
<dbReference type="InterPro" id="IPR000330">
    <property type="entry name" value="SNF2_N"/>
</dbReference>
<dbReference type="CDD" id="cd18793">
    <property type="entry name" value="SF2_C_SNF"/>
    <property type="match status" value="1"/>
</dbReference>
<evidence type="ECO:0000256" key="10">
    <source>
        <dbReference type="SAM" id="Coils"/>
    </source>
</evidence>
<dbReference type="GO" id="GO:0003677">
    <property type="term" value="F:DNA binding"/>
    <property type="evidence" value="ECO:0007669"/>
    <property type="project" value="UniProtKB-KW"/>
</dbReference>
<feature type="compositionally biased region" description="Basic and acidic residues" evidence="11">
    <location>
        <begin position="574"/>
        <end position="593"/>
    </location>
</feature>
<dbReference type="Gene3D" id="3.40.50.300">
    <property type="entry name" value="P-loop containing nucleotide triphosphate hydrolases"/>
    <property type="match status" value="1"/>
</dbReference>
<organism evidence="14 15">
    <name type="scientific">Babesia divergens</name>
    <dbReference type="NCBI Taxonomy" id="32595"/>
    <lineage>
        <taxon>Eukaryota</taxon>
        <taxon>Sar</taxon>
        <taxon>Alveolata</taxon>
        <taxon>Apicomplexa</taxon>
        <taxon>Aconoidasida</taxon>
        <taxon>Piroplasmida</taxon>
        <taxon>Babesiidae</taxon>
        <taxon>Babesia</taxon>
    </lineage>
</organism>
<reference evidence="14" key="2">
    <citation type="submission" date="2021-05" db="EMBL/GenBank/DDBJ databases">
        <authorList>
            <person name="Pain A."/>
        </authorList>
    </citation>
    <scope>NUCLEOTIDE SEQUENCE</scope>
    <source>
        <strain evidence="14">1802A</strain>
    </source>
</reference>
<name>A0AAD9LHK0_BABDI</name>